<reference evidence="2" key="1">
    <citation type="journal article" date="2014" name="Front. Microbiol.">
        <title>High frequency of phylogenetically diverse reductive dehalogenase-homologous genes in deep subseafloor sedimentary metagenomes.</title>
        <authorList>
            <person name="Kawai M."/>
            <person name="Futagami T."/>
            <person name="Toyoda A."/>
            <person name="Takaki Y."/>
            <person name="Nishi S."/>
            <person name="Hori S."/>
            <person name="Arai W."/>
            <person name="Tsubouchi T."/>
            <person name="Morono Y."/>
            <person name="Uchiyama I."/>
            <person name="Ito T."/>
            <person name="Fujiyama A."/>
            <person name="Inagaki F."/>
            <person name="Takami H."/>
        </authorList>
    </citation>
    <scope>NUCLEOTIDE SEQUENCE</scope>
    <source>
        <strain evidence="2">Expedition CK06-06</strain>
    </source>
</reference>
<sequence length="268" mass="28767">KNGDKKMKRKHNMYKAIVAIAIAMAFIMPVAAVANVGTIGVTSSNSESTGDIENMVESTTISDTSDNIETDNDAEKPVIDTEESSVVNDADSIVSATGKTIYVDDDRPSEWYNETQVRTIQEGINNASAEDTVYVYNGTYSEHVTVNKQLDLVGESRENVIVDGSGTGNVIKVTVNDVNISTFAITNGNYGVYLSSSSNNIMNCDVYDNSGMYGSTYGIYLTSSSDNNIINCNVYNNSGGYGGVYGIYLYGSSNNDIVNCNVYDNSGG</sequence>
<dbReference type="InterPro" id="IPR006626">
    <property type="entry name" value="PbH1"/>
</dbReference>
<dbReference type="Gene3D" id="2.160.20.10">
    <property type="entry name" value="Single-stranded right-handed beta-helix, Pectin lyase-like"/>
    <property type="match status" value="1"/>
</dbReference>
<gene>
    <name evidence="2" type="ORF">S03H2_45146</name>
</gene>
<evidence type="ECO:0000259" key="1">
    <source>
        <dbReference type="Pfam" id="PF05048"/>
    </source>
</evidence>
<dbReference type="AlphaFoldDB" id="X1HEN9"/>
<feature type="non-terminal residue" evidence="2">
    <location>
        <position position="268"/>
    </location>
</feature>
<dbReference type="InterPro" id="IPR012334">
    <property type="entry name" value="Pectin_lyas_fold"/>
</dbReference>
<dbReference type="InterPro" id="IPR011050">
    <property type="entry name" value="Pectin_lyase_fold/virulence"/>
</dbReference>
<dbReference type="InterPro" id="IPR007742">
    <property type="entry name" value="NosD_dom"/>
</dbReference>
<proteinExistence type="predicted"/>
<feature type="non-terminal residue" evidence="2">
    <location>
        <position position="1"/>
    </location>
</feature>
<protein>
    <recommendedName>
        <fullName evidence="1">Periplasmic copper-binding protein NosD beta helix domain-containing protein</fullName>
    </recommendedName>
</protein>
<evidence type="ECO:0000313" key="2">
    <source>
        <dbReference type="EMBL" id="GAH68671.1"/>
    </source>
</evidence>
<comment type="caution">
    <text evidence="2">The sequence shown here is derived from an EMBL/GenBank/DDBJ whole genome shotgun (WGS) entry which is preliminary data.</text>
</comment>
<organism evidence="2">
    <name type="scientific">marine sediment metagenome</name>
    <dbReference type="NCBI Taxonomy" id="412755"/>
    <lineage>
        <taxon>unclassified sequences</taxon>
        <taxon>metagenomes</taxon>
        <taxon>ecological metagenomes</taxon>
    </lineage>
</organism>
<feature type="domain" description="Periplasmic copper-binding protein NosD beta helix" evidence="1">
    <location>
        <begin position="124"/>
        <end position="266"/>
    </location>
</feature>
<accession>X1HEN9</accession>
<dbReference type="EMBL" id="BARU01028266">
    <property type="protein sequence ID" value="GAH68671.1"/>
    <property type="molecule type" value="Genomic_DNA"/>
</dbReference>
<name>X1HEN9_9ZZZZ</name>
<dbReference type="Pfam" id="PF05048">
    <property type="entry name" value="NosD"/>
    <property type="match status" value="1"/>
</dbReference>
<dbReference type="SMART" id="SM00710">
    <property type="entry name" value="PbH1"/>
    <property type="match status" value="3"/>
</dbReference>
<dbReference type="SUPFAM" id="SSF51126">
    <property type="entry name" value="Pectin lyase-like"/>
    <property type="match status" value="1"/>
</dbReference>